<dbReference type="InterPro" id="IPR036770">
    <property type="entry name" value="Ankyrin_rpt-contain_sf"/>
</dbReference>
<dbReference type="Gene3D" id="1.25.40.20">
    <property type="entry name" value="Ankyrin repeat-containing domain"/>
    <property type="match status" value="1"/>
</dbReference>
<keyword evidence="2" id="KW-1185">Reference proteome</keyword>
<evidence type="ECO:0000313" key="2">
    <source>
        <dbReference type="Proteomes" id="UP001178507"/>
    </source>
</evidence>
<dbReference type="Proteomes" id="UP001178507">
    <property type="component" value="Unassembled WGS sequence"/>
</dbReference>
<dbReference type="EMBL" id="CAUJNA010003402">
    <property type="protein sequence ID" value="CAJ1401154.1"/>
    <property type="molecule type" value="Genomic_DNA"/>
</dbReference>
<evidence type="ECO:0000313" key="1">
    <source>
        <dbReference type="EMBL" id="CAJ1401154.1"/>
    </source>
</evidence>
<accession>A0AA36J9T8</accession>
<dbReference type="AlphaFoldDB" id="A0AA36J9T8"/>
<comment type="caution">
    <text evidence="1">The sequence shown here is derived from an EMBL/GenBank/DDBJ whole genome shotgun (WGS) entry which is preliminary data.</text>
</comment>
<gene>
    <name evidence="1" type="ORF">EVOR1521_LOCUS24355</name>
</gene>
<proteinExistence type="predicted"/>
<dbReference type="PANTHER" id="PTHR24198">
    <property type="entry name" value="ANKYRIN REPEAT AND PROTEIN KINASE DOMAIN-CONTAINING PROTEIN"/>
    <property type="match status" value="1"/>
</dbReference>
<organism evidence="1 2">
    <name type="scientific">Effrenium voratum</name>
    <dbReference type="NCBI Taxonomy" id="2562239"/>
    <lineage>
        <taxon>Eukaryota</taxon>
        <taxon>Sar</taxon>
        <taxon>Alveolata</taxon>
        <taxon>Dinophyceae</taxon>
        <taxon>Suessiales</taxon>
        <taxon>Symbiodiniaceae</taxon>
        <taxon>Effrenium</taxon>
    </lineage>
</organism>
<protein>
    <recommendedName>
        <fullName evidence="3">Ankyrin repeat protein</fullName>
    </recommendedName>
</protein>
<reference evidence="1" key="1">
    <citation type="submission" date="2023-08" db="EMBL/GenBank/DDBJ databases">
        <authorList>
            <person name="Chen Y."/>
            <person name="Shah S."/>
            <person name="Dougan E. K."/>
            <person name="Thang M."/>
            <person name="Chan C."/>
        </authorList>
    </citation>
    <scope>NUCLEOTIDE SEQUENCE</scope>
</reference>
<name>A0AA36J9T8_9DINO</name>
<sequence length="410" mass="45403">MTDRRDEIQLDLRDFAAGGLGDLDVEMGVETSAPASAPASAVRSGGGLDRYRHLVPTEHEKRSCAGMGPRIRAREIARKRQDPKVALGDQLSSAAHANDVEKVRSLLEQNADPNHVHFEVCCDVPLARTKSPEVAKLLLAHPEINVNARDINRYSIFSSMVLHNRENVELVSQILAHKDLDVHAGEPIKVAARFAPTSMLRTLLHHPRLSINDPCGLLHCAVRRTDAACLEVVTWLLQHEELDINLRADGGSTALMNVGGWDSLTIEIGEKEAVKRRQIAERQVKILQMLLARSDLDVTACDSKNDTALHRMSRAGRLDLVQVLLKDPRCLPCMWQQNADAESPLDAAVAAREKEKSRKRWESAPPLAKFDQVLGLLEAFAEKKKAELAKLVPRELARHPGTWSMAVQSL</sequence>
<dbReference type="SUPFAM" id="SSF48403">
    <property type="entry name" value="Ankyrin repeat"/>
    <property type="match status" value="1"/>
</dbReference>
<dbReference type="PANTHER" id="PTHR24198:SF165">
    <property type="entry name" value="ANKYRIN REPEAT-CONTAINING PROTEIN-RELATED"/>
    <property type="match status" value="1"/>
</dbReference>
<evidence type="ECO:0008006" key="3">
    <source>
        <dbReference type="Google" id="ProtNLM"/>
    </source>
</evidence>